<comment type="cofactor">
    <cofactor evidence="4">
        <name>Zn(2+)</name>
        <dbReference type="ChEBI" id="CHEBI:29105"/>
    </cofactor>
    <text evidence="4">Binds 1 zinc ion per subunit.</text>
</comment>
<dbReference type="EMBL" id="JAWDJX010000002">
    <property type="protein sequence ID" value="KAK3057750.1"/>
    <property type="molecule type" value="Genomic_DNA"/>
</dbReference>
<feature type="binding site" evidence="4">
    <location>
        <position position="49"/>
    </location>
    <ligand>
        <name>Zn(2+)</name>
        <dbReference type="ChEBI" id="CHEBI:29105"/>
    </ligand>
</feature>
<evidence type="ECO:0000313" key="5">
    <source>
        <dbReference type="EMBL" id="KAK3057750.1"/>
    </source>
</evidence>
<dbReference type="GO" id="GO:0008270">
    <property type="term" value="F:zinc ion binding"/>
    <property type="evidence" value="ECO:0007669"/>
    <property type="project" value="InterPro"/>
</dbReference>
<evidence type="ECO:0008006" key="7">
    <source>
        <dbReference type="Google" id="ProtNLM"/>
    </source>
</evidence>
<dbReference type="SMART" id="SM00947">
    <property type="entry name" value="Pro_CA"/>
    <property type="match status" value="1"/>
</dbReference>
<dbReference type="Proteomes" id="UP001271007">
    <property type="component" value="Unassembled WGS sequence"/>
</dbReference>
<accession>A0AAJ0GHR0</accession>
<name>A0AAJ0GHR0_9PEZI</name>
<keyword evidence="2 4" id="KW-0479">Metal-binding</keyword>
<evidence type="ECO:0000256" key="4">
    <source>
        <dbReference type="PIRSR" id="PIRSR601765-1"/>
    </source>
</evidence>
<dbReference type="AlphaFoldDB" id="A0AAJ0GHR0"/>
<keyword evidence="6" id="KW-1185">Reference proteome</keyword>
<organism evidence="5 6">
    <name type="scientific">Extremus antarcticus</name>
    <dbReference type="NCBI Taxonomy" id="702011"/>
    <lineage>
        <taxon>Eukaryota</taxon>
        <taxon>Fungi</taxon>
        <taxon>Dikarya</taxon>
        <taxon>Ascomycota</taxon>
        <taxon>Pezizomycotina</taxon>
        <taxon>Dothideomycetes</taxon>
        <taxon>Dothideomycetidae</taxon>
        <taxon>Mycosphaerellales</taxon>
        <taxon>Extremaceae</taxon>
        <taxon>Extremus</taxon>
    </lineage>
</organism>
<keyword evidence="3 4" id="KW-0862">Zinc</keyword>
<dbReference type="InterPro" id="IPR001765">
    <property type="entry name" value="Carbonic_anhydrase"/>
</dbReference>
<dbReference type="GO" id="GO:0004089">
    <property type="term" value="F:carbonate dehydratase activity"/>
    <property type="evidence" value="ECO:0007669"/>
    <property type="project" value="InterPro"/>
</dbReference>
<feature type="binding site" evidence="4">
    <location>
        <position position="47"/>
    </location>
    <ligand>
        <name>Zn(2+)</name>
        <dbReference type="ChEBI" id="CHEBI:29105"/>
    </ligand>
</feature>
<proteinExistence type="inferred from homology"/>
<dbReference type="Gene3D" id="3.40.1050.10">
    <property type="entry name" value="Carbonic anhydrase"/>
    <property type="match status" value="1"/>
</dbReference>
<evidence type="ECO:0000313" key="6">
    <source>
        <dbReference type="Proteomes" id="UP001271007"/>
    </source>
</evidence>
<dbReference type="InterPro" id="IPR036874">
    <property type="entry name" value="Carbonic_anhydrase_sf"/>
</dbReference>
<dbReference type="PANTHER" id="PTHR43175:SF3">
    <property type="entry name" value="CARBON DISULFIDE HYDROLASE"/>
    <property type="match status" value="1"/>
</dbReference>
<reference evidence="5" key="1">
    <citation type="submission" date="2023-04" db="EMBL/GenBank/DDBJ databases">
        <title>Black Yeasts Isolated from many extreme environments.</title>
        <authorList>
            <person name="Coleine C."/>
            <person name="Stajich J.E."/>
            <person name="Selbmann L."/>
        </authorList>
    </citation>
    <scope>NUCLEOTIDE SEQUENCE</scope>
    <source>
        <strain evidence="5">CCFEE 5312</strain>
    </source>
</reference>
<comment type="caution">
    <text evidence="5">The sequence shown here is derived from an EMBL/GenBank/DDBJ whole genome shotgun (WGS) entry which is preliminary data.</text>
</comment>
<feature type="binding site" evidence="4">
    <location>
        <position position="103"/>
    </location>
    <ligand>
        <name>Zn(2+)</name>
        <dbReference type="ChEBI" id="CHEBI:29105"/>
    </ligand>
</feature>
<evidence type="ECO:0000256" key="3">
    <source>
        <dbReference type="ARBA" id="ARBA00022833"/>
    </source>
</evidence>
<sequence>MAPTAHVRSLVDRNAAVSDYVAPPAYAQLRELYAANPTIPRTVIISCADPRCHPEAVFNLPSLDPSLATAVIRNAGGDVQSALPAMLAIDNLVDFNNVILLKHTDCGSTLFRDDKIKAQLKDRAGSSAKEIEGMRFGENTVPVKESVKRDVAWLKENLLASEAMKNVTGMLLHLDSGRVEIIT</sequence>
<dbReference type="PANTHER" id="PTHR43175">
    <property type="entry name" value="CARBONIC ANHYDRASE"/>
    <property type="match status" value="1"/>
</dbReference>
<protein>
    <recommendedName>
        <fullName evidence="7">Carbonic anhydrase</fullName>
    </recommendedName>
</protein>
<evidence type="ECO:0000256" key="1">
    <source>
        <dbReference type="ARBA" id="ARBA00006217"/>
    </source>
</evidence>
<feature type="binding site" evidence="4">
    <location>
        <position position="106"/>
    </location>
    <ligand>
        <name>Zn(2+)</name>
        <dbReference type="ChEBI" id="CHEBI:29105"/>
    </ligand>
</feature>
<gene>
    <name evidence="5" type="ORF">LTR09_000823</name>
</gene>
<dbReference type="SUPFAM" id="SSF53056">
    <property type="entry name" value="beta-carbonic anhydrase, cab"/>
    <property type="match status" value="1"/>
</dbReference>
<evidence type="ECO:0000256" key="2">
    <source>
        <dbReference type="ARBA" id="ARBA00022723"/>
    </source>
</evidence>
<comment type="similarity">
    <text evidence="1">Belongs to the beta-class carbonic anhydrase family.</text>
</comment>